<accession>A0A1B0ZWG7</accession>
<proteinExistence type="predicted"/>
<gene>
    <name evidence="2" type="ORF">JL2886_03498</name>
</gene>
<dbReference type="OrthoDB" id="7791052at2"/>
<feature type="region of interest" description="Disordered" evidence="1">
    <location>
        <begin position="1"/>
        <end position="26"/>
    </location>
</feature>
<dbReference type="RefSeq" id="WP_065273034.1">
    <property type="nucleotide sequence ID" value="NZ_CP015124.1"/>
</dbReference>
<evidence type="ECO:0000313" key="3">
    <source>
        <dbReference type="Proteomes" id="UP000092565"/>
    </source>
</evidence>
<organism evidence="2 3">
    <name type="scientific">Phaeobacter gallaeciensis</name>
    <dbReference type="NCBI Taxonomy" id="60890"/>
    <lineage>
        <taxon>Bacteria</taxon>
        <taxon>Pseudomonadati</taxon>
        <taxon>Pseudomonadota</taxon>
        <taxon>Alphaproteobacteria</taxon>
        <taxon>Rhodobacterales</taxon>
        <taxon>Roseobacteraceae</taxon>
        <taxon>Phaeobacter</taxon>
    </lineage>
</organism>
<dbReference type="PATRIC" id="fig|60890.4.peg.3405"/>
<dbReference type="AlphaFoldDB" id="A0A1B0ZWG7"/>
<name>A0A1B0ZWG7_9RHOB</name>
<protein>
    <recommendedName>
        <fullName evidence="4">Peptidoglycan binding-like domain-containing protein</fullName>
    </recommendedName>
</protein>
<sequence length="524" mass="55945">MSSAKLTAPVGQSPRSSSGDEVKNKPDDVLLVRRMLEANKIGPLGASKKMDTGLLKAIGTFQKKSGFKNPDKVVDPGGRTFKALLPAYKKMKAEEEKAAKQPMMEVTFRGKKIRCTPKEYEKVKLDVLKRLTPYMKSVLRNHETALETYQHYLDVAQLKDGVLNAVAQVIIIEAGSVKMPDNKLCGRSIRASGKLERAIMTKDLKLIDEALPEAEKAIGAFNADLLRFLKEFTGSARTTATVLSVSSAACFAVVGALAAPVLVTGAGMTAGGAAVTSGAGVGLLQSASQELGKHASGQKVTVWGSIQAMVIDGTVGGLTGGIGSKVPLGFCDDAAKWVAPKLASKVAFLSTKQLEKFIANYIAGSGQEVIKTVLGEAVKEVGRIMKTGKPPTEKEFQAIVTSLLYSALLGGMVKNLGSFQKKWAYKNKDLLQGTILPDRLAKLAKTNNIPNTLKAKLWAEVMNKVSDESLKVGYGVILSRATGKESEAQMTDMAAKAAAKDKALMKLVDNELAKALKKHKIPVK</sequence>
<dbReference type="Proteomes" id="UP000092565">
    <property type="component" value="Chromosome"/>
</dbReference>
<evidence type="ECO:0000256" key="1">
    <source>
        <dbReference type="SAM" id="MobiDB-lite"/>
    </source>
</evidence>
<keyword evidence="3" id="KW-1185">Reference proteome</keyword>
<evidence type="ECO:0008006" key="4">
    <source>
        <dbReference type="Google" id="ProtNLM"/>
    </source>
</evidence>
<evidence type="ECO:0000313" key="2">
    <source>
        <dbReference type="EMBL" id="ANP38371.1"/>
    </source>
</evidence>
<reference evidence="2 3" key="1">
    <citation type="submission" date="2016-04" db="EMBL/GenBank/DDBJ databases">
        <authorList>
            <person name="Evans L.H."/>
            <person name="Alamgir A."/>
            <person name="Owens N."/>
            <person name="Weber N.D."/>
            <person name="Virtaneva K."/>
            <person name="Barbian K."/>
            <person name="Babar A."/>
            <person name="Rosenke K."/>
        </authorList>
    </citation>
    <scope>NUCLEOTIDE SEQUENCE [LARGE SCALE GENOMIC DNA]</scope>
    <source>
        <strain evidence="2 3">JL2886</strain>
    </source>
</reference>
<dbReference type="EMBL" id="CP015124">
    <property type="protein sequence ID" value="ANP38371.1"/>
    <property type="molecule type" value="Genomic_DNA"/>
</dbReference>